<evidence type="ECO:0000256" key="1">
    <source>
        <dbReference type="SAM" id="MobiDB-lite"/>
    </source>
</evidence>
<protein>
    <submittedName>
        <fullName evidence="2">Uncharacterized protein TCIL3000_11_13870</fullName>
    </submittedName>
</protein>
<feature type="region of interest" description="Disordered" evidence="1">
    <location>
        <begin position="37"/>
        <end position="56"/>
    </location>
</feature>
<proteinExistence type="predicted"/>
<organism evidence="2">
    <name type="scientific">Trypanosoma congolense (strain IL3000)</name>
    <dbReference type="NCBI Taxonomy" id="1068625"/>
    <lineage>
        <taxon>Eukaryota</taxon>
        <taxon>Discoba</taxon>
        <taxon>Euglenozoa</taxon>
        <taxon>Kinetoplastea</taxon>
        <taxon>Metakinetoplastina</taxon>
        <taxon>Trypanosomatida</taxon>
        <taxon>Trypanosomatidae</taxon>
        <taxon>Trypanosoma</taxon>
        <taxon>Nannomonas</taxon>
    </lineage>
</organism>
<dbReference type="EMBL" id="HE575324">
    <property type="protein sequence ID" value="CCC95881.1"/>
    <property type="molecule type" value="Genomic_DNA"/>
</dbReference>
<dbReference type="AlphaFoldDB" id="G0V2K9"/>
<gene>
    <name evidence="2" type="ORF">TCIL3000_11_13870</name>
</gene>
<dbReference type="VEuPathDB" id="TriTrypDB:TcIL3000.11.13870"/>
<sequence length="517" mass="55956">MPFKIAPQMFSRDEVDSLFSDALRVSQRSLLLLNERSRGAVHQQQPRSQPSSSATSSAFTVTVQELRSLADFNTFVEAAGEVCERIRHEGGRPSSAMQRKRLSGSAYPLLSRLVEGLAGVRSASHTGAEELWSDGVALMLLLFRAGLFIDWLHGAEKAMSAYSTLFNSMADTLEILSLEDLSREIGSLLPLLCKVREGVPEELVEEFEAEVVRVACLFPLPSTGAESIASLSSMLLFPALIPYTALYARHRLAATNIIAPVDRIAAGLSQVYLREGTSNFHQACRALVQHTVLVGACVEVGSLVAGKQREGVGFLKHLLDAMLVPIERAFSNVAAPSAGMAEVFYRSFANPLQVLTQSLVKCESIALSAAPPAALGRHTFSNVWCTASYRGLLVVESLAHSELGVANGCRNTTSQQKRYNAMLQQSRGKMTIALLSAVTEDRQLLFEETAARSSQGHKVFRIHGGESVAAAAAPLSGGGGPTVFVFIDSGTVYMKVGRERSFRRANSVEDVFRIFSS</sequence>
<feature type="compositionally biased region" description="Low complexity" evidence="1">
    <location>
        <begin position="43"/>
        <end position="56"/>
    </location>
</feature>
<reference evidence="2" key="1">
    <citation type="journal article" date="2012" name="Proc. Natl. Acad. Sci. U.S.A.">
        <title>Antigenic diversity is generated by distinct evolutionary mechanisms in African trypanosome species.</title>
        <authorList>
            <person name="Jackson A.P."/>
            <person name="Berry A."/>
            <person name="Aslett M."/>
            <person name="Allison H.C."/>
            <person name="Burton P."/>
            <person name="Vavrova-Anderson J."/>
            <person name="Brown R."/>
            <person name="Browne H."/>
            <person name="Corton N."/>
            <person name="Hauser H."/>
            <person name="Gamble J."/>
            <person name="Gilderthorp R."/>
            <person name="Marcello L."/>
            <person name="McQuillan J."/>
            <person name="Otto T.D."/>
            <person name="Quail M.A."/>
            <person name="Sanders M.J."/>
            <person name="van Tonder A."/>
            <person name="Ginger M.L."/>
            <person name="Field M.C."/>
            <person name="Barry J.D."/>
            <person name="Hertz-Fowler C."/>
            <person name="Berriman M."/>
        </authorList>
    </citation>
    <scope>NUCLEOTIDE SEQUENCE</scope>
    <source>
        <strain evidence="2">IL3000</strain>
    </source>
</reference>
<name>G0V2K9_TRYCI</name>
<accession>G0V2K9</accession>
<evidence type="ECO:0000313" key="2">
    <source>
        <dbReference type="EMBL" id="CCC95881.1"/>
    </source>
</evidence>